<dbReference type="GO" id="GO:1901359">
    <property type="term" value="F:tungstate binding"/>
    <property type="evidence" value="ECO:0007669"/>
    <property type="project" value="UniProtKB-ARBA"/>
</dbReference>
<feature type="binding site" evidence="6">
    <location>
        <position position="61"/>
    </location>
    <ligand>
        <name>molybdate</name>
        <dbReference type="ChEBI" id="CHEBI:36264"/>
    </ligand>
</feature>
<keyword evidence="9" id="KW-1185">Reference proteome</keyword>
<protein>
    <submittedName>
        <fullName evidence="8">Molybdenum ABC transporter, periplasmic molybdate-binding protein</fullName>
    </submittedName>
</protein>
<evidence type="ECO:0000256" key="4">
    <source>
        <dbReference type="ARBA" id="ARBA00022729"/>
    </source>
</evidence>
<dbReference type="InterPro" id="IPR005950">
    <property type="entry name" value="ModA"/>
</dbReference>
<dbReference type="PANTHER" id="PTHR30632:SF0">
    <property type="entry name" value="SULFATE-BINDING PROTEIN"/>
    <property type="match status" value="1"/>
</dbReference>
<feature type="binding site" evidence="6">
    <location>
        <position position="143"/>
    </location>
    <ligand>
        <name>molybdate</name>
        <dbReference type="ChEBI" id="CHEBI:36264"/>
    </ligand>
</feature>
<feature type="chain" id="PRO_5003091198" evidence="7">
    <location>
        <begin position="24"/>
        <end position="250"/>
    </location>
</feature>
<dbReference type="SUPFAM" id="SSF53850">
    <property type="entry name" value="Periplasmic binding protein-like II"/>
    <property type="match status" value="1"/>
</dbReference>
<dbReference type="KEGG" id="dak:DaAHT2_2501"/>
<evidence type="ECO:0000256" key="1">
    <source>
        <dbReference type="ARBA" id="ARBA00009175"/>
    </source>
</evidence>
<evidence type="ECO:0000256" key="7">
    <source>
        <dbReference type="SAM" id="SignalP"/>
    </source>
</evidence>
<dbReference type="Proteomes" id="UP000001508">
    <property type="component" value="Chromosome"/>
</dbReference>
<dbReference type="STRING" id="589865.DaAHT2_2501"/>
<keyword evidence="4 7" id="KW-0732">Signal</keyword>
<evidence type="ECO:0000256" key="2">
    <source>
        <dbReference type="ARBA" id="ARBA00022505"/>
    </source>
</evidence>
<dbReference type="eggNOG" id="COG0725">
    <property type="taxonomic scope" value="Bacteria"/>
</dbReference>
<dbReference type="AlphaFoldDB" id="D6Z0D2"/>
<proteinExistence type="inferred from homology"/>
<dbReference type="RefSeq" id="WP_013164675.1">
    <property type="nucleotide sequence ID" value="NC_014216.1"/>
</dbReference>
<dbReference type="NCBIfam" id="TIGR01256">
    <property type="entry name" value="modA"/>
    <property type="match status" value="1"/>
</dbReference>
<dbReference type="GO" id="GO:0015689">
    <property type="term" value="P:molybdate ion transport"/>
    <property type="evidence" value="ECO:0007669"/>
    <property type="project" value="InterPro"/>
</dbReference>
<dbReference type="FunCoup" id="D6Z0D2">
    <property type="interactions" value="176"/>
</dbReference>
<evidence type="ECO:0000256" key="3">
    <source>
        <dbReference type="ARBA" id="ARBA00022723"/>
    </source>
</evidence>
<comment type="similarity">
    <text evidence="1">Belongs to the bacterial solute-binding protein ModA family.</text>
</comment>
<accession>D6Z0D2</accession>
<dbReference type="EMBL" id="CP001940">
    <property type="protein sequence ID" value="ADH87165.1"/>
    <property type="molecule type" value="Genomic_DNA"/>
</dbReference>
<organism evidence="8 9">
    <name type="scientific">Desulfurivibrio alkaliphilus (strain DSM 19089 / UNIQEM U267 / AHT2)</name>
    <dbReference type="NCBI Taxonomy" id="589865"/>
    <lineage>
        <taxon>Bacteria</taxon>
        <taxon>Pseudomonadati</taxon>
        <taxon>Thermodesulfobacteriota</taxon>
        <taxon>Desulfobulbia</taxon>
        <taxon>Desulfobulbales</taxon>
        <taxon>Desulfobulbaceae</taxon>
        <taxon>Desulfurivibrio</taxon>
    </lineage>
</organism>
<evidence type="ECO:0000313" key="9">
    <source>
        <dbReference type="Proteomes" id="UP000001508"/>
    </source>
</evidence>
<feature type="binding site" evidence="6">
    <location>
        <position position="33"/>
    </location>
    <ligand>
        <name>molybdate</name>
        <dbReference type="ChEBI" id="CHEBI:36264"/>
    </ligand>
</feature>
<dbReference type="GO" id="GO:0030973">
    <property type="term" value="F:molybdate ion binding"/>
    <property type="evidence" value="ECO:0007669"/>
    <property type="project" value="UniProtKB-ARBA"/>
</dbReference>
<dbReference type="GO" id="GO:0046872">
    <property type="term" value="F:metal ion binding"/>
    <property type="evidence" value="ECO:0007669"/>
    <property type="project" value="UniProtKB-KW"/>
</dbReference>
<dbReference type="PIRSF" id="PIRSF004846">
    <property type="entry name" value="ModA"/>
    <property type="match status" value="1"/>
</dbReference>
<keyword evidence="3 6" id="KW-0479">Metal-binding</keyword>
<dbReference type="FunFam" id="3.40.190.10:FF:000035">
    <property type="entry name" value="Molybdate ABC transporter substrate-binding protein"/>
    <property type="match status" value="1"/>
</dbReference>
<dbReference type="HOGENOM" id="CLU_065520_3_1_7"/>
<gene>
    <name evidence="8" type="ordered locus">DaAHT2_2501</name>
</gene>
<dbReference type="PANTHER" id="PTHR30632">
    <property type="entry name" value="MOLYBDATE-BINDING PERIPLASMIC PROTEIN"/>
    <property type="match status" value="1"/>
</dbReference>
<dbReference type="InterPro" id="IPR050682">
    <property type="entry name" value="ModA/WtpA"/>
</dbReference>
<dbReference type="InParanoid" id="D6Z0D2"/>
<reference evidence="9" key="1">
    <citation type="submission" date="2010-02" db="EMBL/GenBank/DDBJ databases">
        <title>Complete sequence of Desulfurivibrio alkaliphilus AHT2.</title>
        <authorList>
            <consortium name="US DOE Joint Genome Institute"/>
            <person name="Pitluck S."/>
            <person name="Chertkov O."/>
            <person name="Detter J.C."/>
            <person name="Han C."/>
            <person name="Tapia R."/>
            <person name="Larimer F."/>
            <person name="Land M."/>
            <person name="Hauser L."/>
            <person name="Kyrpides N."/>
            <person name="Mikhailova N."/>
            <person name="Sorokin D.Y."/>
            <person name="Muyzer G."/>
            <person name="Woyke T."/>
        </authorList>
    </citation>
    <scope>NUCLEOTIDE SEQUENCE [LARGE SCALE GENOMIC DNA]</scope>
    <source>
        <strain evidence="9">DSM 19089 / UNIQEM U267 / AHT2</strain>
    </source>
</reference>
<evidence type="ECO:0000256" key="6">
    <source>
        <dbReference type="PIRSR" id="PIRSR004846-1"/>
    </source>
</evidence>
<comment type="subunit">
    <text evidence="5">The complex is composed of two ATP-binding proteins (ModC), two transmembrane proteins (ModB) and a solute-binding protein (ModA).</text>
</comment>
<evidence type="ECO:0000256" key="5">
    <source>
        <dbReference type="ARBA" id="ARBA00062515"/>
    </source>
</evidence>
<feature type="binding site" evidence="6">
    <location>
        <position position="170"/>
    </location>
    <ligand>
        <name>molybdate</name>
        <dbReference type="ChEBI" id="CHEBI:36264"/>
    </ligand>
</feature>
<name>D6Z0D2_DESAT</name>
<dbReference type="Pfam" id="PF13531">
    <property type="entry name" value="SBP_bac_11"/>
    <property type="match status" value="1"/>
</dbReference>
<feature type="signal peptide" evidence="7">
    <location>
        <begin position="1"/>
        <end position="23"/>
    </location>
</feature>
<evidence type="ECO:0000313" key="8">
    <source>
        <dbReference type="EMBL" id="ADH87165.1"/>
    </source>
</evidence>
<sequence>MKKIKALLFGGILLFLPAAPAAAQELLVSTAASLSNAMNSVKAEFEQLNPGVRVTVNYASSGALFRQIKQGAPVDVYASANPQWMNEAVQGGFVQGDEAVIFAHNTLVLAVPAANRAAVAKTEDLKGERVRRIGVGTPTTVPAGAYAKTALTDLGLWEELLPKLIFAENVRQVLDYVRRGEVDAGLMYATDAARGGERVKVVATLSLPQPVSYSVASLKDSREPELAGRFVQFILSDQGQEILAGHGFKR</sequence>
<feature type="binding site" evidence="6">
    <location>
        <position position="188"/>
    </location>
    <ligand>
        <name>molybdate</name>
        <dbReference type="ChEBI" id="CHEBI:36264"/>
    </ligand>
</feature>
<keyword evidence="2 6" id="KW-0500">Molybdenum</keyword>
<dbReference type="Gene3D" id="3.40.190.10">
    <property type="entry name" value="Periplasmic binding protein-like II"/>
    <property type="match status" value="2"/>
</dbReference>